<reference evidence="1 2" key="1">
    <citation type="journal article" date="2023" name="Commun. Biol.">
        <title>Genome analysis of Parmales, the sister group of diatoms, reveals the evolutionary specialization of diatoms from phago-mixotrophs to photoautotrophs.</title>
        <authorList>
            <person name="Ban H."/>
            <person name="Sato S."/>
            <person name="Yoshikawa S."/>
            <person name="Yamada K."/>
            <person name="Nakamura Y."/>
            <person name="Ichinomiya M."/>
            <person name="Sato N."/>
            <person name="Blanc-Mathieu R."/>
            <person name="Endo H."/>
            <person name="Kuwata A."/>
            <person name="Ogata H."/>
        </authorList>
    </citation>
    <scope>NUCLEOTIDE SEQUENCE [LARGE SCALE GENOMIC DNA]</scope>
</reference>
<accession>A0ABQ6MP64</accession>
<proteinExistence type="predicted"/>
<name>A0ABQ6MP64_9STRA</name>
<protein>
    <submittedName>
        <fullName evidence="1">Uncharacterized protein</fullName>
    </submittedName>
</protein>
<evidence type="ECO:0000313" key="1">
    <source>
        <dbReference type="EMBL" id="GMI29471.1"/>
    </source>
</evidence>
<evidence type="ECO:0000313" key="2">
    <source>
        <dbReference type="Proteomes" id="UP001165060"/>
    </source>
</evidence>
<gene>
    <name evidence="1" type="ORF">TeGR_g9831</name>
</gene>
<comment type="caution">
    <text evidence="1">The sequence shown here is derived from an EMBL/GenBank/DDBJ whole genome shotgun (WGS) entry which is preliminary data.</text>
</comment>
<sequence>REPDTSPLLDGEHPPKLTKSQELSAIEAANGRTMSGSFNPAEEELYLKLLNEVGKPIVKNPHALKVFAAAFPTRIIRSIQSHVSSFENDPNTNTWYIKS</sequence>
<dbReference type="EMBL" id="BRYB01003038">
    <property type="protein sequence ID" value="GMI29471.1"/>
    <property type="molecule type" value="Genomic_DNA"/>
</dbReference>
<keyword evidence="2" id="KW-1185">Reference proteome</keyword>
<organism evidence="1 2">
    <name type="scientific">Tetraparma gracilis</name>
    <dbReference type="NCBI Taxonomy" id="2962635"/>
    <lineage>
        <taxon>Eukaryota</taxon>
        <taxon>Sar</taxon>
        <taxon>Stramenopiles</taxon>
        <taxon>Ochrophyta</taxon>
        <taxon>Bolidophyceae</taxon>
        <taxon>Parmales</taxon>
        <taxon>Triparmaceae</taxon>
        <taxon>Tetraparma</taxon>
    </lineage>
</organism>
<dbReference type="Proteomes" id="UP001165060">
    <property type="component" value="Unassembled WGS sequence"/>
</dbReference>
<feature type="non-terminal residue" evidence="1">
    <location>
        <position position="1"/>
    </location>
</feature>